<keyword evidence="5 8" id="KW-0808">Transferase</keyword>
<keyword evidence="8" id="KW-0472">Membrane</keyword>
<protein>
    <recommendedName>
        <fullName evidence="4 8">3-deoxy-D-manno-octulosonic acid transferase</fullName>
        <shortName evidence="8">Kdo transferase</shortName>
        <ecNumber evidence="3 8">2.4.99.12</ecNumber>
    </recommendedName>
    <alternativeName>
        <fullName evidence="6 8">Lipid IV(A) 3-deoxy-D-manno-octulosonic acid transferase</fullName>
    </alternativeName>
</protein>
<dbReference type="PANTHER" id="PTHR42755:SF1">
    <property type="entry name" value="3-DEOXY-D-MANNO-OCTULOSONIC ACID TRANSFERASE, MITOCHONDRIAL-RELATED"/>
    <property type="match status" value="1"/>
</dbReference>
<comment type="similarity">
    <text evidence="8">Belongs to the glycosyltransferase group 1 family.</text>
</comment>
<evidence type="ECO:0000256" key="2">
    <source>
        <dbReference type="ARBA" id="ARBA00004713"/>
    </source>
</evidence>
<evidence type="ECO:0000256" key="1">
    <source>
        <dbReference type="ARBA" id="ARBA00003394"/>
    </source>
</evidence>
<feature type="domain" description="3-deoxy-D-manno-octulosonic-acid transferase N-terminal" evidence="9">
    <location>
        <begin position="28"/>
        <end position="186"/>
    </location>
</feature>
<evidence type="ECO:0000259" key="9">
    <source>
        <dbReference type="Pfam" id="PF04413"/>
    </source>
</evidence>
<comment type="function">
    <text evidence="1 8">Involved in lipopolysaccharide (LPS) biosynthesis. Catalyzes the transfer of 3-deoxy-D-manno-octulosonate (Kdo) residue(s) from CMP-Kdo to lipid IV(A), the tetraacyldisaccharide-1,4'-bisphosphate precursor of lipid A.</text>
</comment>
<comment type="catalytic activity">
    <reaction evidence="7 8">
        <text>lipid IVA (E. coli) + CMP-3-deoxy-beta-D-manno-octulosonate = alpha-Kdo-(2-&gt;6)-lipid IVA (E. coli) + CMP + H(+)</text>
        <dbReference type="Rhea" id="RHEA:28066"/>
        <dbReference type="ChEBI" id="CHEBI:15378"/>
        <dbReference type="ChEBI" id="CHEBI:58603"/>
        <dbReference type="ChEBI" id="CHEBI:60364"/>
        <dbReference type="ChEBI" id="CHEBI:60377"/>
        <dbReference type="ChEBI" id="CHEBI:85987"/>
        <dbReference type="EC" id="2.4.99.12"/>
    </reaction>
</comment>
<evidence type="ECO:0000313" key="10">
    <source>
        <dbReference type="EMBL" id="SMC12453.1"/>
    </source>
</evidence>
<dbReference type="GO" id="GO:0009244">
    <property type="term" value="P:lipopolysaccharide core region biosynthetic process"/>
    <property type="evidence" value="ECO:0007669"/>
    <property type="project" value="UniProtKB-UniRule"/>
</dbReference>
<proteinExistence type="inferred from homology"/>
<evidence type="ECO:0000256" key="3">
    <source>
        <dbReference type="ARBA" id="ARBA00012621"/>
    </source>
</evidence>
<evidence type="ECO:0000256" key="6">
    <source>
        <dbReference type="ARBA" id="ARBA00031445"/>
    </source>
</evidence>
<dbReference type="AlphaFoldDB" id="A0A1X7BS68"/>
<organism evidence="10 11">
    <name type="scientific">Roseovarius aestuarii</name>
    <dbReference type="NCBI Taxonomy" id="475083"/>
    <lineage>
        <taxon>Bacteria</taxon>
        <taxon>Pseudomonadati</taxon>
        <taxon>Pseudomonadota</taxon>
        <taxon>Alphaproteobacteria</taxon>
        <taxon>Rhodobacterales</taxon>
        <taxon>Roseobacteraceae</taxon>
        <taxon>Roseovarius</taxon>
    </lineage>
</organism>
<dbReference type="EC" id="2.4.99.12" evidence="3 8"/>
<evidence type="ECO:0000256" key="4">
    <source>
        <dbReference type="ARBA" id="ARBA00019077"/>
    </source>
</evidence>
<sequence>MGRSLSLAAYLAYARGTPRAFAPPSIARPAGELIWAHAADGSRADALVQLAERLAQQRPGLRMLLTSSGDLQRDRQIEDPVIWQIVPQDSVADAEAFLKHWTPDLCLWTGGNVLPALICSADTLGIPLYLVDAEEHMLIRPGWRWFPDLPKALYSKFSVIMVRSAAAARELRRIGTGSTEVTVTGPFQEGTVALPYNQSDHDELSALLRGRHVWLAAMAQPDELPTILEAHRRVSKFAHRALLVIVPDDITESDAFRKQLEAGDWRHVIWSDGELPEETTQILLADTTGELGLWYLLATVTFMGSSLFLDQTGRDPNEPVAHGSAVLYGPNVSRYVSRYSRYAAAGAACVVQDADTLAAAVQRLIAPDEAAMMAHAAWDVASQSAAVTDQILDLVQDTLDVLEAKT</sequence>
<dbReference type="InterPro" id="IPR039901">
    <property type="entry name" value="Kdotransferase"/>
</dbReference>
<accession>A0A1X7BS68</accession>
<dbReference type="OrthoDB" id="9789797at2"/>
<dbReference type="SUPFAM" id="SSF53756">
    <property type="entry name" value="UDP-Glycosyltransferase/glycogen phosphorylase"/>
    <property type="match status" value="1"/>
</dbReference>
<dbReference type="PANTHER" id="PTHR42755">
    <property type="entry name" value="3-DEOXY-MANNO-OCTULOSONATE CYTIDYLYLTRANSFERASE"/>
    <property type="match status" value="1"/>
</dbReference>
<dbReference type="Gene3D" id="3.40.50.2000">
    <property type="entry name" value="Glycogen Phosphorylase B"/>
    <property type="match status" value="1"/>
</dbReference>
<reference evidence="10 11" key="1">
    <citation type="submission" date="2017-03" db="EMBL/GenBank/DDBJ databases">
        <authorList>
            <person name="Afonso C.L."/>
            <person name="Miller P.J."/>
            <person name="Scott M.A."/>
            <person name="Spackman E."/>
            <person name="Goraichik I."/>
            <person name="Dimitrov K.M."/>
            <person name="Suarez D.L."/>
            <person name="Swayne D.E."/>
        </authorList>
    </citation>
    <scope>NUCLEOTIDE SEQUENCE [LARGE SCALE GENOMIC DNA]</scope>
    <source>
        <strain evidence="10 11">CECT 7745</strain>
    </source>
</reference>
<keyword evidence="8" id="KW-0448">Lipopolysaccharide biosynthesis</keyword>
<comment type="subcellular location">
    <subcellularLocation>
        <location evidence="8">Cell membrane</location>
    </subcellularLocation>
</comment>
<dbReference type="InterPro" id="IPR038107">
    <property type="entry name" value="Glycos_transf_N_sf"/>
</dbReference>
<gene>
    <name evidence="10" type="primary">waaA_2</name>
    <name evidence="10" type="ORF">ROA7745_02279</name>
</gene>
<evidence type="ECO:0000256" key="7">
    <source>
        <dbReference type="ARBA" id="ARBA00049183"/>
    </source>
</evidence>
<keyword evidence="11" id="KW-1185">Reference proteome</keyword>
<dbReference type="GO" id="GO:0005886">
    <property type="term" value="C:plasma membrane"/>
    <property type="evidence" value="ECO:0007669"/>
    <property type="project" value="UniProtKB-SubCell"/>
</dbReference>
<evidence type="ECO:0000256" key="5">
    <source>
        <dbReference type="ARBA" id="ARBA00022679"/>
    </source>
</evidence>
<name>A0A1X7BS68_9RHOB</name>
<dbReference type="UniPathway" id="UPA00958"/>
<dbReference type="GO" id="GO:0043842">
    <property type="term" value="F:Kdo transferase activity"/>
    <property type="evidence" value="ECO:0007669"/>
    <property type="project" value="UniProtKB-EC"/>
</dbReference>
<evidence type="ECO:0000256" key="8">
    <source>
        <dbReference type="RuleBase" id="RU365103"/>
    </source>
</evidence>
<dbReference type="RefSeq" id="WP_085800403.1">
    <property type="nucleotide sequence ID" value="NZ_FWXB01000007.1"/>
</dbReference>
<dbReference type="Gene3D" id="3.40.50.11720">
    <property type="entry name" value="3-Deoxy-D-manno-octulosonic-acid transferase, N-terminal domain"/>
    <property type="match status" value="1"/>
</dbReference>
<dbReference type="GO" id="GO:0009245">
    <property type="term" value="P:lipid A biosynthetic process"/>
    <property type="evidence" value="ECO:0007669"/>
    <property type="project" value="TreeGrafter"/>
</dbReference>
<dbReference type="InterPro" id="IPR007507">
    <property type="entry name" value="Glycos_transf_N"/>
</dbReference>
<dbReference type="Pfam" id="PF04413">
    <property type="entry name" value="Glycos_transf_N"/>
    <property type="match status" value="1"/>
</dbReference>
<evidence type="ECO:0000313" key="11">
    <source>
        <dbReference type="Proteomes" id="UP000193224"/>
    </source>
</evidence>
<keyword evidence="10" id="KW-0328">Glycosyltransferase</keyword>
<dbReference type="EMBL" id="FWXB01000007">
    <property type="protein sequence ID" value="SMC12453.1"/>
    <property type="molecule type" value="Genomic_DNA"/>
</dbReference>
<keyword evidence="8" id="KW-1003">Cell membrane</keyword>
<dbReference type="Proteomes" id="UP000193224">
    <property type="component" value="Unassembled WGS sequence"/>
</dbReference>
<comment type="pathway">
    <text evidence="2 8">Bacterial outer membrane biogenesis; LPS core biosynthesis.</text>
</comment>